<gene>
    <name evidence="1" type="ORF">Q7C36_019802</name>
</gene>
<dbReference type="Proteomes" id="UP001187315">
    <property type="component" value="Unassembled WGS sequence"/>
</dbReference>
<reference evidence="1" key="1">
    <citation type="submission" date="2023-08" db="EMBL/GenBank/DDBJ databases">
        <title>Pelteobagrus vachellii genome.</title>
        <authorList>
            <person name="Liu H."/>
        </authorList>
    </citation>
    <scope>NUCLEOTIDE SEQUENCE</scope>
    <source>
        <strain evidence="1">PRFRI_2022a</strain>
        <tissue evidence="1">Muscle</tissue>
    </source>
</reference>
<proteinExistence type="predicted"/>
<accession>A0AA88RYI7</accession>
<dbReference type="AlphaFoldDB" id="A0AA88RYI7"/>
<evidence type="ECO:0000313" key="1">
    <source>
        <dbReference type="EMBL" id="KAK2823202.1"/>
    </source>
</evidence>
<evidence type="ECO:0000313" key="2">
    <source>
        <dbReference type="Proteomes" id="UP001187315"/>
    </source>
</evidence>
<organism evidence="1 2">
    <name type="scientific">Tachysurus vachellii</name>
    <name type="common">Darkbarbel catfish</name>
    <name type="synonym">Pelteobagrus vachellii</name>
    <dbReference type="NCBI Taxonomy" id="175792"/>
    <lineage>
        <taxon>Eukaryota</taxon>
        <taxon>Metazoa</taxon>
        <taxon>Chordata</taxon>
        <taxon>Craniata</taxon>
        <taxon>Vertebrata</taxon>
        <taxon>Euteleostomi</taxon>
        <taxon>Actinopterygii</taxon>
        <taxon>Neopterygii</taxon>
        <taxon>Teleostei</taxon>
        <taxon>Ostariophysi</taxon>
        <taxon>Siluriformes</taxon>
        <taxon>Bagridae</taxon>
        <taxon>Tachysurus</taxon>
    </lineage>
</organism>
<sequence>MCLWFTRKSHVTPAEAGITSCTLHTSSHSRQTSSTPALLKTVFSLPAPSARPSTFQRSVSPSITTERRLIVLRRIRKLGVCSVR</sequence>
<protein>
    <submittedName>
        <fullName evidence="1">Uncharacterized protein</fullName>
    </submittedName>
</protein>
<dbReference type="EMBL" id="JAVHJS010000021">
    <property type="protein sequence ID" value="KAK2823202.1"/>
    <property type="molecule type" value="Genomic_DNA"/>
</dbReference>
<comment type="caution">
    <text evidence="1">The sequence shown here is derived from an EMBL/GenBank/DDBJ whole genome shotgun (WGS) entry which is preliminary data.</text>
</comment>
<name>A0AA88RYI7_TACVA</name>
<keyword evidence="2" id="KW-1185">Reference proteome</keyword>